<comment type="caution">
    <text evidence="2">The sequence shown here is derived from an EMBL/GenBank/DDBJ whole genome shotgun (WGS) entry which is preliminary data.</text>
</comment>
<reference evidence="2 3" key="1">
    <citation type="journal article" date="2014" name="Genome Announc.">
        <title>Draft Genome Sequence of Cytophaga fermentans JCM 21142T, a Facultative Anaerobe Isolated from Marine Mud.</title>
        <authorList>
            <person name="Starns D."/>
            <person name="Oshima K."/>
            <person name="Suda W."/>
            <person name="Iino T."/>
            <person name="Yuki M."/>
            <person name="Inoue J."/>
            <person name="Kitamura K."/>
            <person name="Iida T."/>
            <person name="Darby A."/>
            <person name="Hattori M."/>
            <person name="Ohkuma M."/>
        </authorList>
    </citation>
    <scope>NUCLEOTIDE SEQUENCE [LARGE SCALE GENOMIC DNA]</scope>
    <source>
        <strain evidence="2 3">JCM 21142</strain>
    </source>
</reference>
<evidence type="ECO:0000313" key="3">
    <source>
        <dbReference type="Proteomes" id="UP000019402"/>
    </source>
</evidence>
<dbReference type="eggNOG" id="COG2378">
    <property type="taxonomic scope" value="Bacteria"/>
</dbReference>
<keyword evidence="3" id="KW-1185">Reference proteome</keyword>
<dbReference type="InterPro" id="IPR013196">
    <property type="entry name" value="HTH_11"/>
</dbReference>
<feature type="domain" description="Helix-turn-helix type 11" evidence="1">
    <location>
        <begin position="24"/>
        <end position="55"/>
    </location>
</feature>
<evidence type="ECO:0000259" key="1">
    <source>
        <dbReference type="Pfam" id="PF08279"/>
    </source>
</evidence>
<sequence>MTKLTRTIELMERIDKMIARKATGSPQELAERLNISRASLHRVIDVMKFFGAPIEYCISSQSYIYTCEVAFYCGFYAKKLSGKELQANNGGFMKFKILTNINVTQGFSLKK</sequence>
<dbReference type="Proteomes" id="UP000019402">
    <property type="component" value="Unassembled WGS sequence"/>
</dbReference>
<evidence type="ECO:0000313" key="2">
    <source>
        <dbReference type="EMBL" id="GAF03395.1"/>
    </source>
</evidence>
<accession>W7XXY2</accession>
<dbReference type="AlphaFoldDB" id="W7XXY2"/>
<name>W7XXY2_9BACT</name>
<dbReference type="Pfam" id="PF08279">
    <property type="entry name" value="HTH_11"/>
    <property type="match status" value="1"/>
</dbReference>
<gene>
    <name evidence="2" type="ORF">JCM21142_42068</name>
</gene>
<proteinExistence type="predicted"/>
<dbReference type="EMBL" id="BAMD01000022">
    <property type="protein sequence ID" value="GAF03395.1"/>
    <property type="molecule type" value="Genomic_DNA"/>
</dbReference>
<protein>
    <submittedName>
        <fullName evidence="2">HTH domain protein</fullName>
    </submittedName>
</protein>
<dbReference type="RefSeq" id="WP_052343129.1">
    <property type="nucleotide sequence ID" value="NZ_BAMD01000022.1"/>
</dbReference>
<organism evidence="2 3">
    <name type="scientific">Saccharicrinis fermentans DSM 9555 = JCM 21142</name>
    <dbReference type="NCBI Taxonomy" id="869213"/>
    <lineage>
        <taxon>Bacteria</taxon>
        <taxon>Pseudomonadati</taxon>
        <taxon>Bacteroidota</taxon>
        <taxon>Bacteroidia</taxon>
        <taxon>Marinilabiliales</taxon>
        <taxon>Marinilabiliaceae</taxon>
        <taxon>Saccharicrinis</taxon>
    </lineage>
</organism>
<dbReference type="STRING" id="869213.GCA_000517085_01947"/>
<dbReference type="OrthoDB" id="1122873at2"/>